<dbReference type="EMBL" id="CAICTM010002821">
    <property type="protein sequence ID" value="CAB9530301.1"/>
    <property type="molecule type" value="Genomic_DNA"/>
</dbReference>
<dbReference type="Proteomes" id="UP001153069">
    <property type="component" value="Unassembled WGS sequence"/>
</dbReference>
<comment type="caution">
    <text evidence="2">The sequence shown here is derived from an EMBL/GenBank/DDBJ whole genome shotgun (WGS) entry which is preliminary data.</text>
</comment>
<feature type="compositionally biased region" description="Basic and acidic residues" evidence="1">
    <location>
        <begin position="57"/>
        <end position="74"/>
    </location>
</feature>
<feature type="region of interest" description="Disordered" evidence="1">
    <location>
        <begin position="160"/>
        <end position="186"/>
    </location>
</feature>
<feature type="region of interest" description="Disordered" evidence="1">
    <location>
        <begin position="1"/>
        <end position="113"/>
    </location>
</feature>
<sequence>MNDDEVESVAATQSEDQSTAVGNSANENPSTSRDRHTSTTVSPSTSKPTTEDADLEVADRKMTPEEKAHAEEILRLTGNSAALDFGDRKPAAKVTPRNQENIPVDEMRNADSSNSSIQHADSAISALTGIAARFSDNQTLGQMTFFPKEKQSFANGTMGKLSAEMPASGKQQQTNYSPSENNAGSRYPPLAALAAQFDEPQRSGQLSFFPKESKKQQSLPHSIAVAQAATNNNLGADQDTPPKDATASIDEITQQQLQSQPGAFSQAPGESWQRTQTLDYDLLNAPVHTAPLILVQHDPTSTGTSVNGQTQNSILPAANTNANANGPLVQANPVLGDPQDATDMMQASPVDLEAAEERQQQWKRQWQQLILATCLLFAVAAVVCSIDVSICNSILFHGSIVLGGSN</sequence>
<accession>A0A9N8EZW4</accession>
<feature type="compositionally biased region" description="Low complexity" evidence="1">
    <location>
        <begin position="38"/>
        <end position="48"/>
    </location>
</feature>
<protein>
    <submittedName>
        <fullName evidence="2">Uncharacterized protein</fullName>
    </submittedName>
</protein>
<gene>
    <name evidence="2" type="ORF">SEMRO_2823_G337980.1</name>
</gene>
<evidence type="ECO:0000313" key="2">
    <source>
        <dbReference type="EMBL" id="CAB9530301.1"/>
    </source>
</evidence>
<keyword evidence="3" id="KW-1185">Reference proteome</keyword>
<name>A0A9N8EZW4_9STRA</name>
<organism evidence="2 3">
    <name type="scientific">Seminavis robusta</name>
    <dbReference type="NCBI Taxonomy" id="568900"/>
    <lineage>
        <taxon>Eukaryota</taxon>
        <taxon>Sar</taxon>
        <taxon>Stramenopiles</taxon>
        <taxon>Ochrophyta</taxon>
        <taxon>Bacillariophyta</taxon>
        <taxon>Bacillariophyceae</taxon>
        <taxon>Bacillariophycidae</taxon>
        <taxon>Naviculales</taxon>
        <taxon>Naviculaceae</taxon>
        <taxon>Seminavis</taxon>
    </lineage>
</organism>
<reference evidence="2" key="1">
    <citation type="submission" date="2020-06" db="EMBL/GenBank/DDBJ databases">
        <authorList>
            <consortium name="Plant Systems Biology data submission"/>
        </authorList>
    </citation>
    <scope>NUCLEOTIDE SEQUENCE</scope>
    <source>
        <strain evidence="2">D6</strain>
    </source>
</reference>
<feature type="compositionally biased region" description="Polar residues" evidence="1">
    <location>
        <begin position="169"/>
        <end position="184"/>
    </location>
</feature>
<feature type="compositionally biased region" description="Polar residues" evidence="1">
    <location>
        <begin position="10"/>
        <end position="31"/>
    </location>
</feature>
<proteinExistence type="predicted"/>
<evidence type="ECO:0000256" key="1">
    <source>
        <dbReference type="SAM" id="MobiDB-lite"/>
    </source>
</evidence>
<evidence type="ECO:0000313" key="3">
    <source>
        <dbReference type="Proteomes" id="UP001153069"/>
    </source>
</evidence>
<dbReference type="AlphaFoldDB" id="A0A9N8EZW4"/>